<dbReference type="STRING" id="84029.CROST_22600"/>
<dbReference type="AlphaFoldDB" id="A0A1S8L649"/>
<dbReference type="PROSITE" id="PS50943">
    <property type="entry name" value="HTH_CROC1"/>
    <property type="match status" value="2"/>
</dbReference>
<dbReference type="GO" id="GO:0003677">
    <property type="term" value="F:DNA binding"/>
    <property type="evidence" value="ECO:0007669"/>
    <property type="project" value="UniProtKB-KW"/>
</dbReference>
<organism evidence="2 3">
    <name type="scientific">Clostridium felsineum</name>
    <dbReference type="NCBI Taxonomy" id="36839"/>
    <lineage>
        <taxon>Bacteria</taxon>
        <taxon>Bacillati</taxon>
        <taxon>Bacillota</taxon>
        <taxon>Clostridia</taxon>
        <taxon>Eubacteriales</taxon>
        <taxon>Clostridiaceae</taxon>
        <taxon>Clostridium</taxon>
    </lineage>
</organism>
<dbReference type="EMBL" id="CP096983">
    <property type="protein sequence ID" value="URZ09387.1"/>
    <property type="molecule type" value="Genomic_DNA"/>
</dbReference>
<dbReference type="SMART" id="SM00530">
    <property type="entry name" value="HTH_XRE"/>
    <property type="match status" value="1"/>
</dbReference>
<dbReference type="KEGG" id="crw:CROST_000580"/>
<evidence type="ECO:0000313" key="2">
    <source>
        <dbReference type="EMBL" id="URZ09387.1"/>
    </source>
</evidence>
<dbReference type="CDD" id="cd00093">
    <property type="entry name" value="HTH_XRE"/>
    <property type="match status" value="1"/>
</dbReference>
<dbReference type="InterPro" id="IPR010982">
    <property type="entry name" value="Lambda_DNA-bd_dom_sf"/>
</dbReference>
<gene>
    <name evidence="2" type="ORF">CROST_000580</name>
</gene>
<dbReference type="PANTHER" id="PTHR46558:SF13">
    <property type="entry name" value="HTH-TYPE TRANSCRIPTIONAL REGULATOR IMMR"/>
    <property type="match status" value="1"/>
</dbReference>
<proteinExistence type="predicted"/>
<reference evidence="2 3" key="1">
    <citation type="submission" date="2022-04" db="EMBL/GenBank/DDBJ databases">
        <title>Genome sequence of C. roseum typestrain.</title>
        <authorList>
            <person name="Poehlein A."/>
            <person name="Schoch T."/>
            <person name="Duerre P."/>
            <person name="Daniel R."/>
        </authorList>
    </citation>
    <scope>NUCLEOTIDE SEQUENCE [LARGE SCALE GENOMIC DNA]</scope>
    <source>
        <strain evidence="2 3">DSM 7320</strain>
    </source>
</reference>
<dbReference type="Proteomes" id="UP000190951">
    <property type="component" value="Chromosome"/>
</dbReference>
<protein>
    <submittedName>
        <fullName evidence="2">Uncharacterized protein</fullName>
    </submittedName>
</protein>
<dbReference type="Gene3D" id="1.10.260.40">
    <property type="entry name" value="lambda repressor-like DNA-binding domains"/>
    <property type="match status" value="1"/>
</dbReference>
<keyword evidence="3" id="KW-1185">Reference proteome</keyword>
<accession>A0A1S8L649</accession>
<keyword evidence="1" id="KW-0238">DNA-binding</keyword>
<evidence type="ECO:0000313" key="3">
    <source>
        <dbReference type="Proteomes" id="UP000190951"/>
    </source>
</evidence>
<dbReference type="Pfam" id="PF12844">
    <property type="entry name" value="HTH_19"/>
    <property type="match status" value="1"/>
</dbReference>
<dbReference type="RefSeq" id="WP_077836076.1">
    <property type="nucleotide sequence ID" value="NZ_CP096983.1"/>
</dbReference>
<dbReference type="InterPro" id="IPR001387">
    <property type="entry name" value="Cro/C1-type_HTH"/>
</dbReference>
<dbReference type="SUPFAM" id="SSF47413">
    <property type="entry name" value="lambda repressor-like DNA-binding domains"/>
    <property type="match status" value="1"/>
</dbReference>
<sequence length="232" mass="26900">MNTIGERLLYLRKLNKLTQKQVAEKTGVQRGNLSHYEKNDFLPSKVALISLANFFKTNYDWIVYGKGAIPESIHKKTTCLNSTNNCYCSIGAKVDFSRRLLFTIKYFHETIDGICLKLNISKIIFKEICMGKNVCALDLLKISNYFNVSMDWIFDGKVSNFKSDFKLAQAYLSAMQKNKSFSYYEEQKLLQCTYDEMELLLFFKNLNSKNKKLIMDMLNSVSDQEVTDIKKL</sequence>
<name>A0A1S8L649_9CLOT</name>
<evidence type="ECO:0000256" key="1">
    <source>
        <dbReference type="ARBA" id="ARBA00023125"/>
    </source>
</evidence>
<dbReference type="PANTHER" id="PTHR46558">
    <property type="entry name" value="TRACRIPTIONAL REGULATORY PROTEIN-RELATED-RELATED"/>
    <property type="match status" value="1"/>
</dbReference>